<keyword evidence="1" id="KW-0378">Hydrolase</keyword>
<feature type="domain" description="RNase III" evidence="3">
    <location>
        <begin position="82"/>
        <end position="102"/>
    </location>
</feature>
<dbReference type="GO" id="GO:0006396">
    <property type="term" value="P:RNA processing"/>
    <property type="evidence" value="ECO:0007669"/>
    <property type="project" value="InterPro"/>
</dbReference>
<dbReference type="Proteomes" id="UP001150907">
    <property type="component" value="Unassembled WGS sequence"/>
</dbReference>
<dbReference type="EMBL" id="JANBQF010000804">
    <property type="protein sequence ID" value="KAJ1999031.1"/>
    <property type="molecule type" value="Genomic_DNA"/>
</dbReference>
<dbReference type="InterPro" id="IPR000999">
    <property type="entry name" value="RNase_III_dom"/>
</dbReference>
<dbReference type="SUPFAM" id="SSF54768">
    <property type="entry name" value="dsRNA-binding domain-like"/>
    <property type="match status" value="1"/>
</dbReference>
<dbReference type="Gene3D" id="1.10.1520.10">
    <property type="entry name" value="Ribonuclease III domain"/>
    <property type="match status" value="1"/>
</dbReference>
<feature type="region of interest" description="Disordered" evidence="2">
    <location>
        <begin position="23"/>
        <end position="80"/>
    </location>
</feature>
<comment type="caution">
    <text evidence="4">The sequence shown here is derived from an EMBL/GenBank/DDBJ whole genome shotgun (WGS) entry which is preliminary data.</text>
</comment>
<dbReference type="GO" id="GO:0004525">
    <property type="term" value="F:ribonuclease III activity"/>
    <property type="evidence" value="ECO:0007669"/>
    <property type="project" value="InterPro"/>
</dbReference>
<dbReference type="PROSITE" id="PS00517">
    <property type="entry name" value="RNASE_3_1"/>
    <property type="match status" value="1"/>
</dbReference>
<evidence type="ECO:0000256" key="1">
    <source>
        <dbReference type="ARBA" id="ARBA00022801"/>
    </source>
</evidence>
<keyword evidence="5" id="KW-1185">Reference proteome</keyword>
<sequence>MPGKGWLRMPAIPSKWVCTLSPAKQLGGADDESQQSTTSSASGTSQSGTSSSGSSSPTPNQQQRERPRQPPVHQINTKRPLSDKAVADVIEALLGASMVDGGISGALAAARSMGIVGPTWTSWSSFSQVWRETMATREAGLQQLNSSCQEIVDAASAIAEDMRELELEAKLDQEDILYGQPVLDCEHFLGHGVVCQSGSSMSSERQVDDVERILGYKFKNRSLLAEALTHCSSTDLRANSYQRLEYLGDAVIDYFITQRYYDHLPELRPHRITLVKHVACSNDLFALVVVCHGLHQHVRHGSDALAASVRDYEFRLNHAKQTWLQSQDQSPVCLDDMDISDEDSAYCKSSTDVLAPLSWTACASQDSALSWPVLSQHHHDKRQKICVSQSPSNDMFWGLPPECWNVVQAPKVLGDVFESLLGAVFVDSGMDMAAAEQLYQRMLCPFLDRFVDSGRLSLHPVIQSLLICQGWGCDMISWGSKENPDQLEYVGKYICEVKAHGIVLAAATGETPRHAKFNAASALLSKIGAVSPNALHGDLDALHSLPDSQAKDTPAGGSKLDRLLKPVCTCIERRRAEAAAAAAARAEAEEDARV</sequence>
<evidence type="ECO:0000259" key="3">
    <source>
        <dbReference type="PROSITE" id="PS50142"/>
    </source>
</evidence>
<gene>
    <name evidence="4" type="primary">dcl1_1</name>
    <name evidence="4" type="ORF">H4R26_005223</name>
</gene>
<dbReference type="OrthoDB" id="416741at2759"/>
<dbReference type="InterPro" id="IPR036389">
    <property type="entry name" value="RNase_III_sf"/>
</dbReference>
<proteinExistence type="predicted"/>
<accession>A0A9W8B9K9</accession>
<feature type="domain" description="RNase III" evidence="3">
    <location>
        <begin position="207"/>
        <end position="429"/>
    </location>
</feature>
<dbReference type="AlphaFoldDB" id="A0A9W8B9K9"/>
<feature type="compositionally biased region" description="Low complexity" evidence="2">
    <location>
        <begin position="34"/>
        <end position="62"/>
    </location>
</feature>
<dbReference type="SMART" id="SM00535">
    <property type="entry name" value="RIBOc"/>
    <property type="match status" value="1"/>
</dbReference>
<organism evidence="4 5">
    <name type="scientific">Coemansia thaxteri</name>
    <dbReference type="NCBI Taxonomy" id="2663907"/>
    <lineage>
        <taxon>Eukaryota</taxon>
        <taxon>Fungi</taxon>
        <taxon>Fungi incertae sedis</taxon>
        <taxon>Zoopagomycota</taxon>
        <taxon>Kickxellomycotina</taxon>
        <taxon>Kickxellomycetes</taxon>
        <taxon>Kickxellales</taxon>
        <taxon>Kickxellaceae</taxon>
        <taxon>Coemansia</taxon>
    </lineage>
</organism>
<dbReference type="CDD" id="cd00593">
    <property type="entry name" value="RIBOc"/>
    <property type="match status" value="1"/>
</dbReference>
<name>A0A9W8B9K9_9FUNG</name>
<dbReference type="PROSITE" id="PS50142">
    <property type="entry name" value="RNASE_3_2"/>
    <property type="match status" value="2"/>
</dbReference>
<protein>
    <submittedName>
        <fullName evidence="4">Dicer-like protein 1</fullName>
    </submittedName>
</protein>
<evidence type="ECO:0000256" key="2">
    <source>
        <dbReference type="SAM" id="MobiDB-lite"/>
    </source>
</evidence>
<reference evidence="4" key="1">
    <citation type="submission" date="2022-07" db="EMBL/GenBank/DDBJ databases">
        <title>Phylogenomic reconstructions and comparative analyses of Kickxellomycotina fungi.</title>
        <authorList>
            <person name="Reynolds N.K."/>
            <person name="Stajich J.E."/>
            <person name="Barry K."/>
            <person name="Grigoriev I.V."/>
            <person name="Crous P."/>
            <person name="Smith M.E."/>
        </authorList>
    </citation>
    <scope>NUCLEOTIDE SEQUENCE</scope>
    <source>
        <strain evidence="4">IMI 214461</strain>
    </source>
</reference>
<dbReference type="PANTHER" id="PTHR14950">
    <property type="entry name" value="DICER-RELATED"/>
    <property type="match status" value="1"/>
</dbReference>
<dbReference type="SUPFAM" id="SSF69065">
    <property type="entry name" value="RNase III domain-like"/>
    <property type="match status" value="1"/>
</dbReference>
<evidence type="ECO:0000313" key="5">
    <source>
        <dbReference type="Proteomes" id="UP001150907"/>
    </source>
</evidence>
<dbReference type="PANTHER" id="PTHR14950:SF37">
    <property type="entry name" value="ENDORIBONUCLEASE DICER"/>
    <property type="match status" value="1"/>
</dbReference>
<dbReference type="Pfam" id="PF00636">
    <property type="entry name" value="Ribonuclease_3"/>
    <property type="match status" value="1"/>
</dbReference>
<evidence type="ECO:0000313" key="4">
    <source>
        <dbReference type="EMBL" id="KAJ1999031.1"/>
    </source>
</evidence>